<dbReference type="RefSeq" id="WP_281816767.1">
    <property type="nucleotide sequence ID" value="NZ_BRLB01000010.1"/>
</dbReference>
<feature type="domain" description="HTH cro/C1-type" evidence="2">
    <location>
        <begin position="7"/>
        <end position="61"/>
    </location>
</feature>
<reference evidence="3" key="1">
    <citation type="submission" date="2022-06" db="EMBL/GenBank/DDBJ databases">
        <title>Vallitalea longa sp. nov., an anaerobic bacterium isolated from marine sediment.</title>
        <authorList>
            <person name="Hirano S."/>
            <person name="Terahara T."/>
            <person name="Mori K."/>
            <person name="Hamada M."/>
            <person name="Matsumoto R."/>
            <person name="Kobayashi T."/>
        </authorList>
    </citation>
    <scope>NUCLEOTIDE SEQUENCE</scope>
    <source>
        <strain evidence="3">SH18-1</strain>
    </source>
</reference>
<evidence type="ECO:0000256" key="1">
    <source>
        <dbReference type="ARBA" id="ARBA00023125"/>
    </source>
</evidence>
<evidence type="ECO:0000313" key="3">
    <source>
        <dbReference type="EMBL" id="GKX30516.1"/>
    </source>
</evidence>
<dbReference type="PANTHER" id="PTHR46558">
    <property type="entry name" value="TRACRIPTIONAL REGULATORY PROTEIN-RELATED-RELATED"/>
    <property type="match status" value="1"/>
</dbReference>
<dbReference type="InterPro" id="IPR010982">
    <property type="entry name" value="Lambda_DNA-bd_dom_sf"/>
</dbReference>
<keyword evidence="4" id="KW-1185">Reference proteome</keyword>
<gene>
    <name evidence="3" type="ORF">SH1V18_29960</name>
</gene>
<dbReference type="InterPro" id="IPR001387">
    <property type="entry name" value="Cro/C1-type_HTH"/>
</dbReference>
<dbReference type="Proteomes" id="UP001144256">
    <property type="component" value="Unassembled WGS sequence"/>
</dbReference>
<dbReference type="Gene3D" id="1.10.260.40">
    <property type="entry name" value="lambda repressor-like DNA-binding domains"/>
    <property type="match status" value="1"/>
</dbReference>
<dbReference type="GO" id="GO:0003677">
    <property type="term" value="F:DNA binding"/>
    <property type="evidence" value="ECO:0007669"/>
    <property type="project" value="UniProtKB-KW"/>
</dbReference>
<dbReference type="PANTHER" id="PTHR46558:SF13">
    <property type="entry name" value="HTH-TYPE TRANSCRIPTIONAL REGULATOR IMMR"/>
    <property type="match status" value="1"/>
</dbReference>
<comment type="caution">
    <text evidence="3">The sequence shown here is derived from an EMBL/GenBank/DDBJ whole genome shotgun (WGS) entry which is preliminary data.</text>
</comment>
<protein>
    <recommendedName>
        <fullName evidence="2">HTH cro/C1-type domain-containing protein</fullName>
    </recommendedName>
</protein>
<dbReference type="AlphaFoldDB" id="A0A9W5YD73"/>
<dbReference type="Pfam" id="PF01381">
    <property type="entry name" value="HTH_3"/>
    <property type="match status" value="1"/>
</dbReference>
<organism evidence="3 4">
    <name type="scientific">Vallitalea longa</name>
    <dbReference type="NCBI Taxonomy" id="2936439"/>
    <lineage>
        <taxon>Bacteria</taxon>
        <taxon>Bacillati</taxon>
        <taxon>Bacillota</taxon>
        <taxon>Clostridia</taxon>
        <taxon>Lachnospirales</taxon>
        <taxon>Vallitaleaceae</taxon>
        <taxon>Vallitalea</taxon>
    </lineage>
</organism>
<dbReference type="CDD" id="cd00093">
    <property type="entry name" value="HTH_XRE"/>
    <property type="match status" value="1"/>
</dbReference>
<name>A0A9W5YD73_9FIRM</name>
<dbReference type="PROSITE" id="PS50943">
    <property type="entry name" value="HTH_CROC1"/>
    <property type="match status" value="1"/>
</dbReference>
<dbReference type="EMBL" id="BRLB01000010">
    <property type="protein sequence ID" value="GKX30516.1"/>
    <property type="molecule type" value="Genomic_DNA"/>
</dbReference>
<proteinExistence type="predicted"/>
<keyword evidence="1" id="KW-0238">DNA-binding</keyword>
<accession>A0A9W5YD73</accession>
<dbReference type="SUPFAM" id="SSF47413">
    <property type="entry name" value="lambda repressor-like DNA-binding domains"/>
    <property type="match status" value="1"/>
</dbReference>
<dbReference type="SMART" id="SM00530">
    <property type="entry name" value="HTH_XRE"/>
    <property type="match status" value="1"/>
</dbReference>
<sequence>MTLGEKIKYLRNERGLYQRDLANALNIAVTTISGYERDDRRPNPETLKQIADFFGVTIDYLVSGNENTMDYLEEEFPEGVKVLRRATKELTPEARAKMVKLMKAFLEDE</sequence>
<evidence type="ECO:0000313" key="4">
    <source>
        <dbReference type="Proteomes" id="UP001144256"/>
    </source>
</evidence>
<evidence type="ECO:0000259" key="2">
    <source>
        <dbReference type="PROSITE" id="PS50943"/>
    </source>
</evidence>